<dbReference type="Proteomes" id="UP001612915">
    <property type="component" value="Unassembled WGS sequence"/>
</dbReference>
<keyword evidence="6" id="KW-0547">Nucleotide-binding</keyword>
<dbReference type="InterPro" id="IPR003594">
    <property type="entry name" value="HATPase_dom"/>
</dbReference>
<evidence type="ECO:0000313" key="14">
    <source>
        <dbReference type="EMBL" id="MFI7585862.1"/>
    </source>
</evidence>
<evidence type="ECO:0000256" key="2">
    <source>
        <dbReference type="ARBA" id="ARBA00004236"/>
    </source>
</evidence>
<evidence type="ECO:0000256" key="1">
    <source>
        <dbReference type="ARBA" id="ARBA00000085"/>
    </source>
</evidence>
<keyword evidence="5" id="KW-0808">Transferase</keyword>
<dbReference type="SMART" id="SM00091">
    <property type="entry name" value="PAS"/>
    <property type="match status" value="1"/>
</dbReference>
<evidence type="ECO:0000256" key="3">
    <source>
        <dbReference type="ARBA" id="ARBA00012438"/>
    </source>
</evidence>
<evidence type="ECO:0000259" key="12">
    <source>
        <dbReference type="PROSITE" id="PS50112"/>
    </source>
</evidence>
<comment type="catalytic activity">
    <reaction evidence="1">
        <text>ATP + protein L-histidine = ADP + protein N-phospho-L-histidine.</text>
        <dbReference type="EC" id="2.7.13.3"/>
    </reaction>
</comment>
<comment type="subcellular location">
    <subcellularLocation>
        <location evidence="2">Cell membrane</location>
    </subcellularLocation>
</comment>
<evidence type="ECO:0000256" key="4">
    <source>
        <dbReference type="ARBA" id="ARBA00022553"/>
    </source>
</evidence>
<dbReference type="CDD" id="cd00130">
    <property type="entry name" value="PAS"/>
    <property type="match status" value="1"/>
</dbReference>
<evidence type="ECO:0000256" key="10">
    <source>
        <dbReference type="SAM" id="MobiDB-lite"/>
    </source>
</evidence>
<gene>
    <name evidence="14" type="ORF">ACIB24_02160</name>
</gene>
<sequence length="544" mass="59047">MSVAREETASAERWRRTLLLNRELEDRVRQLGEAEELMRAVIDSLDARLVILGVDGVIMGANRHWDTLARQFGWSEAESGIGGDFFALLTQFGPALDGPVAAALTRALNGTPGDQAVKGPTVIGTRHEHVIFRVHPVLDHHTARAVVAIVDITSADRTRRQLDLITEEATLLAMVAQHTDHGVVITDPEGRIEWVNESFCTGTGYSRAEALGRLRGELMNIPGEPGPEVERFSADVAAGRDAEVQLPSLTKDGRLRWLHVQVKTIQRHGRPPQRVGIELDVTQLRQAEQQLAQANRLESIGQLAAGIAHEINTPVQFVADNTQFLADSFGHIMRVLNGDERVEDLDLDFLAAEIPDALAQTQEGLQRIALIVRAMKDFAHPGTGRAPADVNRAVDTTVQVCRNEWKYVAEVTLDLDPTVGLVPCYEGELKQALLNIVVNAAQAIGESPREPGALGHITVSTERGADSVTIEVRDDGPGITPEVQQRIFDPFFTTKPVGKGTGQGLSMAYASIVTKHGGSLRVDSTPGSGTTFTIELPVDPDAEA</sequence>
<dbReference type="PROSITE" id="PS50109">
    <property type="entry name" value="HIS_KIN"/>
    <property type="match status" value="1"/>
</dbReference>
<dbReference type="InterPro" id="IPR005467">
    <property type="entry name" value="His_kinase_dom"/>
</dbReference>
<feature type="domain" description="PAS" evidence="12">
    <location>
        <begin position="168"/>
        <end position="213"/>
    </location>
</feature>
<keyword evidence="7 14" id="KW-0418">Kinase</keyword>
<evidence type="ECO:0000256" key="8">
    <source>
        <dbReference type="ARBA" id="ARBA00022840"/>
    </source>
</evidence>
<proteinExistence type="predicted"/>
<dbReference type="GO" id="GO:0016301">
    <property type="term" value="F:kinase activity"/>
    <property type="evidence" value="ECO:0007669"/>
    <property type="project" value="UniProtKB-KW"/>
</dbReference>
<dbReference type="Pfam" id="PF02518">
    <property type="entry name" value="HATPase_c"/>
    <property type="match status" value="1"/>
</dbReference>
<dbReference type="PROSITE" id="PS50113">
    <property type="entry name" value="PAC"/>
    <property type="match status" value="1"/>
</dbReference>
<dbReference type="SUPFAM" id="SSF47384">
    <property type="entry name" value="Homodimeric domain of signal transducing histidine kinase"/>
    <property type="match status" value="1"/>
</dbReference>
<organism evidence="14 15">
    <name type="scientific">Spongisporangium articulatum</name>
    <dbReference type="NCBI Taxonomy" id="3362603"/>
    <lineage>
        <taxon>Bacteria</taxon>
        <taxon>Bacillati</taxon>
        <taxon>Actinomycetota</taxon>
        <taxon>Actinomycetes</taxon>
        <taxon>Kineosporiales</taxon>
        <taxon>Kineosporiaceae</taxon>
        <taxon>Spongisporangium</taxon>
    </lineage>
</organism>
<accession>A0ABW8AIN5</accession>
<dbReference type="NCBIfam" id="TIGR00229">
    <property type="entry name" value="sensory_box"/>
    <property type="match status" value="1"/>
</dbReference>
<evidence type="ECO:0000259" key="11">
    <source>
        <dbReference type="PROSITE" id="PS50109"/>
    </source>
</evidence>
<dbReference type="EMBL" id="JBITLV010000001">
    <property type="protein sequence ID" value="MFI7585862.1"/>
    <property type="molecule type" value="Genomic_DNA"/>
</dbReference>
<feature type="region of interest" description="Disordered" evidence="10">
    <location>
        <begin position="521"/>
        <end position="544"/>
    </location>
</feature>
<evidence type="ECO:0000256" key="6">
    <source>
        <dbReference type="ARBA" id="ARBA00022741"/>
    </source>
</evidence>
<dbReference type="SUPFAM" id="SSF55785">
    <property type="entry name" value="PYP-like sensor domain (PAS domain)"/>
    <property type="match status" value="2"/>
</dbReference>
<dbReference type="InterPro" id="IPR003661">
    <property type="entry name" value="HisK_dim/P_dom"/>
</dbReference>
<comment type="caution">
    <text evidence="14">The sequence shown here is derived from an EMBL/GenBank/DDBJ whole genome shotgun (WGS) entry which is preliminary data.</text>
</comment>
<keyword evidence="15" id="KW-1185">Reference proteome</keyword>
<dbReference type="CDD" id="cd00082">
    <property type="entry name" value="HisKA"/>
    <property type="match status" value="1"/>
</dbReference>
<dbReference type="InterPro" id="IPR004358">
    <property type="entry name" value="Sig_transdc_His_kin-like_C"/>
</dbReference>
<dbReference type="InterPro" id="IPR035965">
    <property type="entry name" value="PAS-like_dom_sf"/>
</dbReference>
<dbReference type="Gene3D" id="3.30.565.10">
    <property type="entry name" value="Histidine kinase-like ATPase, C-terminal domain"/>
    <property type="match status" value="1"/>
</dbReference>
<dbReference type="Gene3D" id="3.30.450.20">
    <property type="entry name" value="PAS domain"/>
    <property type="match status" value="2"/>
</dbReference>
<keyword evidence="8" id="KW-0067">ATP-binding</keyword>
<reference evidence="14 15" key="1">
    <citation type="submission" date="2024-10" db="EMBL/GenBank/DDBJ databases">
        <title>The Natural Products Discovery Center: Release of the First 8490 Sequenced Strains for Exploring Actinobacteria Biosynthetic Diversity.</title>
        <authorList>
            <person name="Kalkreuter E."/>
            <person name="Kautsar S.A."/>
            <person name="Yang D."/>
            <person name="Bader C.D."/>
            <person name="Teijaro C.N."/>
            <person name="Fluegel L."/>
            <person name="Davis C.M."/>
            <person name="Simpson J.R."/>
            <person name="Lauterbach L."/>
            <person name="Steele A.D."/>
            <person name="Gui C."/>
            <person name="Meng S."/>
            <person name="Li G."/>
            <person name="Viehrig K."/>
            <person name="Ye F."/>
            <person name="Su P."/>
            <person name="Kiefer A.F."/>
            <person name="Nichols A."/>
            <person name="Cepeda A.J."/>
            <person name="Yan W."/>
            <person name="Fan B."/>
            <person name="Jiang Y."/>
            <person name="Adhikari A."/>
            <person name="Zheng C.-J."/>
            <person name="Schuster L."/>
            <person name="Cowan T.M."/>
            <person name="Smanski M.J."/>
            <person name="Chevrette M.G."/>
            <person name="De Carvalho L.P.S."/>
            <person name="Shen B."/>
        </authorList>
    </citation>
    <scope>NUCLEOTIDE SEQUENCE [LARGE SCALE GENOMIC DNA]</scope>
    <source>
        <strain evidence="14 15">NPDC049639</strain>
    </source>
</reference>
<evidence type="ECO:0000313" key="15">
    <source>
        <dbReference type="Proteomes" id="UP001612915"/>
    </source>
</evidence>
<dbReference type="SUPFAM" id="SSF55874">
    <property type="entry name" value="ATPase domain of HSP90 chaperone/DNA topoisomerase II/histidine kinase"/>
    <property type="match status" value="1"/>
</dbReference>
<dbReference type="EC" id="2.7.13.3" evidence="3"/>
<dbReference type="InterPro" id="IPR000700">
    <property type="entry name" value="PAS-assoc_C"/>
</dbReference>
<keyword evidence="9" id="KW-0902">Two-component regulatory system</keyword>
<dbReference type="Gene3D" id="1.10.287.130">
    <property type="match status" value="1"/>
</dbReference>
<dbReference type="InterPro" id="IPR036890">
    <property type="entry name" value="HATPase_C_sf"/>
</dbReference>
<feature type="domain" description="Histidine kinase" evidence="11">
    <location>
        <begin position="306"/>
        <end position="540"/>
    </location>
</feature>
<dbReference type="PRINTS" id="PR00344">
    <property type="entry name" value="BCTRLSENSOR"/>
</dbReference>
<dbReference type="InterPro" id="IPR036097">
    <property type="entry name" value="HisK_dim/P_sf"/>
</dbReference>
<dbReference type="PANTHER" id="PTHR43065:SF46">
    <property type="entry name" value="C4-DICARBOXYLATE TRANSPORT SENSOR PROTEIN DCTB"/>
    <property type="match status" value="1"/>
</dbReference>
<evidence type="ECO:0000256" key="7">
    <source>
        <dbReference type="ARBA" id="ARBA00022777"/>
    </source>
</evidence>
<dbReference type="PROSITE" id="PS50112">
    <property type="entry name" value="PAS"/>
    <property type="match status" value="1"/>
</dbReference>
<dbReference type="RefSeq" id="WP_398274479.1">
    <property type="nucleotide sequence ID" value="NZ_JBITLV010000001.1"/>
</dbReference>
<dbReference type="InterPro" id="IPR000014">
    <property type="entry name" value="PAS"/>
</dbReference>
<dbReference type="Pfam" id="PF13426">
    <property type="entry name" value="PAS_9"/>
    <property type="match status" value="1"/>
</dbReference>
<evidence type="ECO:0000256" key="5">
    <source>
        <dbReference type="ARBA" id="ARBA00022679"/>
    </source>
</evidence>
<dbReference type="SMART" id="SM00387">
    <property type="entry name" value="HATPase_c"/>
    <property type="match status" value="1"/>
</dbReference>
<feature type="domain" description="PAC" evidence="13">
    <location>
        <begin position="240"/>
        <end position="293"/>
    </location>
</feature>
<keyword evidence="4" id="KW-0597">Phosphoprotein</keyword>
<evidence type="ECO:0000256" key="9">
    <source>
        <dbReference type="ARBA" id="ARBA00023012"/>
    </source>
</evidence>
<dbReference type="PANTHER" id="PTHR43065">
    <property type="entry name" value="SENSOR HISTIDINE KINASE"/>
    <property type="match status" value="1"/>
</dbReference>
<protein>
    <recommendedName>
        <fullName evidence="3">histidine kinase</fullName>
        <ecNumber evidence="3">2.7.13.3</ecNumber>
    </recommendedName>
</protein>
<evidence type="ECO:0000259" key="13">
    <source>
        <dbReference type="PROSITE" id="PS50113"/>
    </source>
</evidence>
<name>A0ABW8AIN5_9ACTN</name>